<dbReference type="FunCoup" id="E2C7V4">
    <property type="interactions" value="571"/>
</dbReference>
<dbReference type="GO" id="GO:0005840">
    <property type="term" value="C:ribosome"/>
    <property type="evidence" value="ECO:0007669"/>
    <property type="project" value="UniProtKB-KW"/>
</dbReference>
<dbReference type="OrthoDB" id="2501249at2759"/>
<dbReference type="AlphaFoldDB" id="E2C7V4"/>
<dbReference type="InterPro" id="IPR038380">
    <property type="entry name" value="Ribosomal_bS21_sf"/>
</dbReference>
<dbReference type="GO" id="GO:0003735">
    <property type="term" value="F:structural constituent of ribosome"/>
    <property type="evidence" value="ECO:0007669"/>
    <property type="project" value="InterPro"/>
</dbReference>
<dbReference type="PANTHER" id="PTHR21109:SF0">
    <property type="entry name" value="SMALL RIBOSOMAL SUBUNIT PROTEIN BS21M"/>
    <property type="match status" value="1"/>
</dbReference>
<evidence type="ECO:0000256" key="2">
    <source>
        <dbReference type="ARBA" id="ARBA00022980"/>
    </source>
</evidence>
<dbReference type="Pfam" id="PF01165">
    <property type="entry name" value="Ribosomal_S21"/>
    <property type="match status" value="1"/>
</dbReference>
<evidence type="ECO:0000256" key="3">
    <source>
        <dbReference type="ARBA" id="ARBA00023274"/>
    </source>
</evidence>
<dbReference type="KEGG" id="hst:105190927"/>
<dbReference type="STRING" id="610380.E2C7V4"/>
<comment type="similarity">
    <text evidence="1">Belongs to the bacterial ribosomal protein bS21 family.</text>
</comment>
<dbReference type="GO" id="GO:1990904">
    <property type="term" value="C:ribonucleoprotein complex"/>
    <property type="evidence" value="ECO:0007669"/>
    <property type="project" value="UniProtKB-KW"/>
</dbReference>
<name>E2C7V4_HARSA</name>
<dbReference type="InterPro" id="IPR001911">
    <property type="entry name" value="Ribosomal_bS21"/>
</dbReference>
<evidence type="ECO:0000256" key="1">
    <source>
        <dbReference type="ARBA" id="ARBA00006640"/>
    </source>
</evidence>
<reference evidence="4 5" key="1">
    <citation type="journal article" date="2010" name="Science">
        <title>Genomic comparison of the ants Camponotus floridanus and Harpegnathos saltator.</title>
        <authorList>
            <person name="Bonasio R."/>
            <person name="Zhang G."/>
            <person name="Ye C."/>
            <person name="Mutti N.S."/>
            <person name="Fang X."/>
            <person name="Qin N."/>
            <person name="Donahue G."/>
            <person name="Yang P."/>
            <person name="Li Q."/>
            <person name="Li C."/>
            <person name="Zhang P."/>
            <person name="Huang Z."/>
            <person name="Berger S.L."/>
            <person name="Reinberg D."/>
            <person name="Wang J."/>
            <person name="Liebig J."/>
        </authorList>
    </citation>
    <scope>NUCLEOTIDE SEQUENCE [LARGE SCALE GENOMIC DNA]</scope>
    <source>
        <strain evidence="4 5">R22 G/1</strain>
    </source>
</reference>
<keyword evidence="5" id="KW-1185">Reference proteome</keyword>
<dbReference type="PhylomeDB" id="E2C7V4"/>
<dbReference type="Gene3D" id="1.20.5.1150">
    <property type="entry name" value="Ribosomal protein S8"/>
    <property type="match status" value="1"/>
</dbReference>
<dbReference type="Proteomes" id="UP000008237">
    <property type="component" value="Unassembled WGS sequence"/>
</dbReference>
<protein>
    <submittedName>
        <fullName evidence="4">28S ribosomal protein S21, mitochondrial</fullName>
    </submittedName>
</protein>
<dbReference type="NCBIfam" id="TIGR00030">
    <property type="entry name" value="S21p"/>
    <property type="match status" value="1"/>
</dbReference>
<proteinExistence type="inferred from homology"/>
<sequence length="129" mass="15082">MALLVSFGVVEDTQMLLDGDTCITAPKGIFGYVRILECKMGLGRHAQFISRTIFVQNNDVDKACRILNRILSKEDIFGQYRRTRYYEKPTQVRRRVNFEKCKSIYTEDMARKIEFLFRKNRVDPYPGAS</sequence>
<evidence type="ECO:0000313" key="4">
    <source>
        <dbReference type="EMBL" id="EFN75989.1"/>
    </source>
</evidence>
<dbReference type="InParanoid" id="E2C7V4"/>
<dbReference type="OMA" id="MRHAQFL"/>
<evidence type="ECO:0000313" key="5">
    <source>
        <dbReference type="Proteomes" id="UP000008237"/>
    </source>
</evidence>
<gene>
    <name evidence="4" type="ORF">EAI_17275</name>
</gene>
<keyword evidence="3" id="KW-0687">Ribonucleoprotein</keyword>
<organism evidence="5">
    <name type="scientific">Harpegnathos saltator</name>
    <name type="common">Jerdon's jumping ant</name>
    <dbReference type="NCBI Taxonomy" id="610380"/>
    <lineage>
        <taxon>Eukaryota</taxon>
        <taxon>Metazoa</taxon>
        <taxon>Ecdysozoa</taxon>
        <taxon>Arthropoda</taxon>
        <taxon>Hexapoda</taxon>
        <taxon>Insecta</taxon>
        <taxon>Pterygota</taxon>
        <taxon>Neoptera</taxon>
        <taxon>Endopterygota</taxon>
        <taxon>Hymenoptera</taxon>
        <taxon>Apocrita</taxon>
        <taxon>Aculeata</taxon>
        <taxon>Formicoidea</taxon>
        <taxon>Formicidae</taxon>
        <taxon>Ponerinae</taxon>
        <taxon>Ponerini</taxon>
        <taxon>Harpegnathos</taxon>
    </lineage>
</organism>
<dbReference type="GO" id="GO:0006412">
    <property type="term" value="P:translation"/>
    <property type="evidence" value="ECO:0007669"/>
    <property type="project" value="InterPro"/>
</dbReference>
<dbReference type="EMBL" id="GL453466">
    <property type="protein sequence ID" value="EFN75989.1"/>
    <property type="molecule type" value="Genomic_DNA"/>
</dbReference>
<keyword evidence="2 4" id="KW-0689">Ribosomal protein</keyword>
<accession>E2C7V4</accession>
<dbReference type="PANTHER" id="PTHR21109">
    <property type="entry name" value="MITOCHONDRIAL 28S RIBOSOMAL PROTEIN S21"/>
    <property type="match status" value="1"/>
</dbReference>